<dbReference type="AlphaFoldDB" id="A0A2W6KRH5"/>
<comment type="caution">
    <text evidence="2">The sequence shown here is derived from an EMBL/GenBank/DDBJ whole genome shotgun (WGS) entry which is preliminary data.</text>
</comment>
<evidence type="ECO:0000313" key="2">
    <source>
        <dbReference type="EMBL" id="PZS97902.1"/>
    </source>
</evidence>
<evidence type="ECO:0000313" key="3">
    <source>
        <dbReference type="Proteomes" id="UP000249614"/>
    </source>
</evidence>
<feature type="chain" id="PRO_5016061697" description="Lipoprotein" evidence="1">
    <location>
        <begin position="22"/>
        <end position="290"/>
    </location>
</feature>
<dbReference type="PROSITE" id="PS51257">
    <property type="entry name" value="PROKAR_LIPOPROTEIN"/>
    <property type="match status" value="1"/>
</dbReference>
<sequence>MTLYRLLPCIAAVLLSAGCSRSPVDFEIDNPTDTPVTLSIDDQQHVLAPHTAVSISLQPGQYRLQSEKIGRVRMVVYAGGNGGLINPTLGEYVIVTEQYVTSKTNSGGLVSKVELNDVEIEGPYVKATGLLIPRRWDVGLLGELPDMVVSNSPDTSSDYRTKLYNVPGFFDYLDAGDELKEAFGPDGYRAPAASVAFTPAQLPSLPAAYEAQAKPMRELYAQYLAASDAGEQERLKKGSLKLWQEFVKARAQLSGQVPVADDVQANAFASAFFDIWAQPAVILPDAAPAG</sequence>
<gene>
    <name evidence="2" type="ORF">A7X83_20390</name>
</gene>
<evidence type="ECO:0000256" key="1">
    <source>
        <dbReference type="SAM" id="SignalP"/>
    </source>
</evidence>
<feature type="signal peptide" evidence="1">
    <location>
        <begin position="1"/>
        <end position="21"/>
    </location>
</feature>
<proteinExistence type="predicted"/>
<evidence type="ECO:0008006" key="4">
    <source>
        <dbReference type="Google" id="ProtNLM"/>
    </source>
</evidence>
<keyword evidence="1" id="KW-0732">Signal</keyword>
<dbReference type="RefSeq" id="WP_111111353.1">
    <property type="nucleotide sequence ID" value="NZ_LXXM01000031.1"/>
</dbReference>
<protein>
    <recommendedName>
        <fullName evidence="4">Lipoprotein</fullName>
    </recommendedName>
</protein>
<dbReference type="Proteomes" id="UP000249614">
    <property type="component" value="Unassembled WGS sequence"/>
</dbReference>
<accession>A0A2W6KRH5</accession>
<reference evidence="2 3" key="1">
    <citation type="submission" date="2016-05" db="EMBL/GenBank/DDBJ databases">
        <authorList>
            <person name="Lavstsen T."/>
            <person name="Jespersen J.S."/>
        </authorList>
    </citation>
    <scope>NUCLEOTIDE SEQUENCE [LARGE SCALE GENOMIC DNA]</scope>
    <source>
        <strain evidence="2 3">SM-5815</strain>
    </source>
</reference>
<organism evidence="2 3">
    <name type="scientific">Stenotrophomonas maltophilia</name>
    <name type="common">Pseudomonas maltophilia</name>
    <name type="synonym">Xanthomonas maltophilia</name>
    <dbReference type="NCBI Taxonomy" id="40324"/>
    <lineage>
        <taxon>Bacteria</taxon>
        <taxon>Pseudomonadati</taxon>
        <taxon>Pseudomonadota</taxon>
        <taxon>Gammaproteobacteria</taxon>
        <taxon>Lysobacterales</taxon>
        <taxon>Lysobacteraceae</taxon>
        <taxon>Stenotrophomonas</taxon>
        <taxon>Stenotrophomonas maltophilia group</taxon>
    </lineage>
</organism>
<name>A0A2W6KRH5_STEMA</name>
<dbReference type="EMBL" id="LXXM01000031">
    <property type="protein sequence ID" value="PZS97902.1"/>
    <property type="molecule type" value="Genomic_DNA"/>
</dbReference>